<evidence type="ECO:0000313" key="2">
    <source>
        <dbReference type="Proteomes" id="UP000081671"/>
    </source>
</evidence>
<dbReference type="PANTHER" id="PTHR33064">
    <property type="entry name" value="POL PROTEIN"/>
    <property type="match status" value="1"/>
</dbReference>
<feature type="domain" description="Reverse transcriptase/retrotransposon-derived protein RNase H-like" evidence="1">
    <location>
        <begin position="152"/>
        <end position="244"/>
    </location>
</feature>
<evidence type="ECO:0000259" key="1">
    <source>
        <dbReference type="Pfam" id="PF17919"/>
    </source>
</evidence>
<name>A0A1S3FEH4_DIPOR</name>
<dbReference type="Pfam" id="PF17919">
    <property type="entry name" value="RT_RNaseH_2"/>
    <property type="match status" value="1"/>
</dbReference>
<dbReference type="InterPro" id="IPR043128">
    <property type="entry name" value="Rev_trsase/Diguanyl_cyclase"/>
</dbReference>
<gene>
    <name evidence="3" type="primary">LOC105988052</name>
</gene>
<dbReference type="PANTHER" id="PTHR33064:SF36">
    <property type="entry name" value="CCHC-TYPE DOMAIN-CONTAINING PROTEIN"/>
    <property type="match status" value="1"/>
</dbReference>
<dbReference type="InterPro" id="IPR041577">
    <property type="entry name" value="RT_RNaseH_2"/>
</dbReference>
<dbReference type="Gene3D" id="3.10.20.370">
    <property type="match status" value="1"/>
</dbReference>
<organism evidence="2 3">
    <name type="scientific">Dipodomys ordii</name>
    <name type="common">Ord's kangaroo rat</name>
    <dbReference type="NCBI Taxonomy" id="10020"/>
    <lineage>
        <taxon>Eukaryota</taxon>
        <taxon>Metazoa</taxon>
        <taxon>Chordata</taxon>
        <taxon>Craniata</taxon>
        <taxon>Vertebrata</taxon>
        <taxon>Euteleostomi</taxon>
        <taxon>Mammalia</taxon>
        <taxon>Eutheria</taxon>
        <taxon>Euarchontoglires</taxon>
        <taxon>Glires</taxon>
        <taxon>Rodentia</taxon>
        <taxon>Castorimorpha</taxon>
        <taxon>Heteromyidae</taxon>
        <taxon>Dipodomyinae</taxon>
        <taxon>Dipodomys</taxon>
    </lineage>
</organism>
<dbReference type="InParanoid" id="A0A1S3FEH4"/>
<dbReference type="Gene3D" id="3.30.70.270">
    <property type="match status" value="1"/>
</dbReference>
<dbReference type="SUPFAM" id="SSF56672">
    <property type="entry name" value="DNA/RNA polymerases"/>
    <property type="match status" value="1"/>
</dbReference>
<dbReference type="GeneID" id="105988052"/>
<dbReference type="RefSeq" id="XP_012874998.1">
    <property type="nucleotide sequence ID" value="XM_013019544.1"/>
</dbReference>
<dbReference type="AlphaFoldDB" id="A0A1S3FEH4"/>
<dbReference type="OrthoDB" id="9628837at2759"/>
<proteinExistence type="predicted"/>
<keyword evidence="2" id="KW-1185">Reference proteome</keyword>
<evidence type="ECO:0000313" key="3">
    <source>
        <dbReference type="RefSeq" id="XP_012874998.1"/>
    </source>
</evidence>
<sequence>MTEPRVCFYVADTSWYHPLLGAGPQGCILHNPPASRLPRFLCFYLGGPRHFKGTTADLDGPPSRVPRQPPFLWTGFSKGSPLSSERRITLDRKAYIESLSVPQTKEDILSFLGLAGFLCIWIPGFATLAKPLYEASKGSLLEPPDPTKPIDTPFKVLKQALLRAPALALPNLKEPFILYVTEKWGIGLGVLGQMSGPSFRPVAYLSKQLDPTVKGWPACLRALAAATTLAQESTKLTFGQPTTIHSPHRREGPFVS</sequence>
<dbReference type="Proteomes" id="UP000081671">
    <property type="component" value="Unplaced"/>
</dbReference>
<dbReference type="InterPro" id="IPR051320">
    <property type="entry name" value="Viral_Replic_Matur_Polypro"/>
</dbReference>
<dbReference type="KEGG" id="dord:105988052"/>
<reference evidence="3" key="1">
    <citation type="submission" date="2025-08" db="UniProtKB">
        <authorList>
            <consortium name="RefSeq"/>
        </authorList>
    </citation>
    <scope>IDENTIFICATION</scope>
    <source>
        <tissue evidence="3">Kidney</tissue>
    </source>
</reference>
<accession>A0A1S3FEH4</accession>
<dbReference type="InterPro" id="IPR043502">
    <property type="entry name" value="DNA/RNA_pol_sf"/>
</dbReference>
<protein>
    <submittedName>
        <fullName evidence="3">Retrovirus-related Pol polyprotein from transposon 17.6</fullName>
    </submittedName>
</protein>